<feature type="modified residue" description="4-aspartylphosphate" evidence="1">
    <location>
        <position position="56"/>
    </location>
</feature>
<proteinExistence type="predicted"/>
<dbReference type="Gene3D" id="3.40.50.2300">
    <property type="match status" value="1"/>
</dbReference>
<keyword evidence="5" id="KW-1185">Reference proteome</keyword>
<evidence type="ECO:0000313" key="4">
    <source>
        <dbReference type="EMBL" id="CAG5085664.1"/>
    </source>
</evidence>
<dbReference type="PANTHER" id="PTHR37299">
    <property type="entry name" value="TRANSCRIPTIONAL REGULATOR-RELATED"/>
    <property type="match status" value="1"/>
</dbReference>
<dbReference type="InterPro" id="IPR046947">
    <property type="entry name" value="LytR-like"/>
</dbReference>
<dbReference type="SMART" id="SM00448">
    <property type="entry name" value="REC"/>
    <property type="match status" value="1"/>
</dbReference>
<dbReference type="KEGG" id="ptan:CRYO30217_02831"/>
<accession>A0A916JPF5</accession>
<dbReference type="EMBL" id="OU015584">
    <property type="protein sequence ID" value="CAG5085664.1"/>
    <property type="molecule type" value="Genomic_DNA"/>
</dbReference>
<dbReference type="GO" id="GO:0000156">
    <property type="term" value="F:phosphorelay response regulator activity"/>
    <property type="evidence" value="ECO:0007669"/>
    <property type="project" value="InterPro"/>
</dbReference>
<dbReference type="Pfam" id="PF00072">
    <property type="entry name" value="Response_reg"/>
    <property type="match status" value="1"/>
</dbReference>
<dbReference type="Gene3D" id="2.40.50.1020">
    <property type="entry name" value="LytTr DNA-binding domain"/>
    <property type="match status" value="1"/>
</dbReference>
<protein>
    <submittedName>
        <fullName evidence="4">Transcriptional regulatory protein BtsR</fullName>
    </submittedName>
</protein>
<dbReference type="RefSeq" id="WP_258543033.1">
    <property type="nucleotide sequence ID" value="NZ_OU015584.1"/>
</dbReference>
<dbReference type="PROSITE" id="PS50110">
    <property type="entry name" value="RESPONSE_REGULATORY"/>
    <property type="match status" value="1"/>
</dbReference>
<keyword evidence="1" id="KW-0597">Phosphoprotein</keyword>
<dbReference type="Pfam" id="PF04397">
    <property type="entry name" value="LytTR"/>
    <property type="match status" value="1"/>
</dbReference>
<dbReference type="InterPro" id="IPR001789">
    <property type="entry name" value="Sig_transdc_resp-reg_receiver"/>
</dbReference>
<evidence type="ECO:0000259" key="3">
    <source>
        <dbReference type="PROSITE" id="PS50930"/>
    </source>
</evidence>
<dbReference type="InterPro" id="IPR011006">
    <property type="entry name" value="CheY-like_superfamily"/>
</dbReference>
<dbReference type="Proteomes" id="UP000683507">
    <property type="component" value="Chromosome"/>
</dbReference>
<reference evidence="4" key="1">
    <citation type="submission" date="2021-04" db="EMBL/GenBank/DDBJ databases">
        <authorList>
            <person name="Rodrigo-Torres L."/>
            <person name="Arahal R. D."/>
            <person name="Lucena T."/>
        </authorList>
    </citation>
    <scope>NUCLEOTIDE SEQUENCE</scope>
    <source>
        <strain evidence="4">AS29M-1</strain>
    </source>
</reference>
<feature type="domain" description="Response regulatory" evidence="2">
    <location>
        <begin position="4"/>
        <end position="117"/>
    </location>
</feature>
<dbReference type="GO" id="GO:0003677">
    <property type="term" value="F:DNA binding"/>
    <property type="evidence" value="ECO:0007669"/>
    <property type="project" value="InterPro"/>
</dbReference>
<dbReference type="SMART" id="SM00850">
    <property type="entry name" value="LytTR"/>
    <property type="match status" value="1"/>
</dbReference>
<dbReference type="AlphaFoldDB" id="A0A916JPF5"/>
<organism evidence="4 5">
    <name type="scientific">Parvicella tangerina</name>
    <dbReference type="NCBI Taxonomy" id="2829795"/>
    <lineage>
        <taxon>Bacteria</taxon>
        <taxon>Pseudomonadati</taxon>
        <taxon>Bacteroidota</taxon>
        <taxon>Flavobacteriia</taxon>
        <taxon>Flavobacteriales</taxon>
        <taxon>Parvicellaceae</taxon>
        <taxon>Parvicella</taxon>
    </lineage>
</organism>
<evidence type="ECO:0000313" key="5">
    <source>
        <dbReference type="Proteomes" id="UP000683507"/>
    </source>
</evidence>
<evidence type="ECO:0000259" key="2">
    <source>
        <dbReference type="PROSITE" id="PS50110"/>
    </source>
</evidence>
<dbReference type="PROSITE" id="PS50930">
    <property type="entry name" value="HTH_LYTTR"/>
    <property type="match status" value="1"/>
</dbReference>
<feature type="domain" description="HTH LytTR-type" evidence="3">
    <location>
        <begin position="147"/>
        <end position="249"/>
    </location>
</feature>
<gene>
    <name evidence="4" type="primary">btsR_6</name>
    <name evidence="4" type="ORF">CRYO30217_02831</name>
</gene>
<evidence type="ECO:0000256" key="1">
    <source>
        <dbReference type="PROSITE-ProRule" id="PRU00169"/>
    </source>
</evidence>
<dbReference type="PANTHER" id="PTHR37299:SF1">
    <property type="entry name" value="STAGE 0 SPORULATION PROTEIN A HOMOLOG"/>
    <property type="match status" value="1"/>
</dbReference>
<dbReference type="SUPFAM" id="SSF52172">
    <property type="entry name" value="CheY-like"/>
    <property type="match status" value="1"/>
</dbReference>
<dbReference type="InterPro" id="IPR007492">
    <property type="entry name" value="LytTR_DNA-bd_dom"/>
</dbReference>
<name>A0A916JPF5_9FLAO</name>
<sequence length="249" mass="28688">MGIQTIIIEDEEASRETLRNYLTKYCPQVEIITECKNIIEGKEAIEKHSPQLIFLDVEMPFGNAFDLIEQLEKIDFKIIFVTAYSNYAMKAINHSASYYILKPIDIEELETAVQKVEEELKKEDGDDLQLQTKVLLENLQNNANKKVVLPTLEGFEVVDMEDILHLEANDNFTNFYLRDGSKKVICRTLKFYEDVLKDSGFMRIHRSHMVNLNYITSYKKGKGGQVELTDGSVVDVSASKKDELLKWFS</sequence>